<evidence type="ECO:0000313" key="2">
    <source>
        <dbReference type="Proteomes" id="UP000799755"/>
    </source>
</evidence>
<accession>A0ACB6QBX6</accession>
<proteinExistence type="predicted"/>
<sequence length="315" mass="34771">MDIEESIEVDEIPETLPPPPSRATARRAPQPSANQRQPAAAHRRAGSASDSERDPALRRKLGDITRKLEAMTTKYESLKEVATSGKDTNFDQLKRKTEQASKDQDAIIKALKQQIAEYQSRTSDMSAMKKDVTKLEKENSRLASENKTLTSSLSSAQNENKALTAKLAAARSSVPPESKNVPGSAVKPRSVVLPGSAEAAKEAQLRQLKEDLYSDLTGLIVRGVKKGSEGEDVYDCLQTGRNGTLHFHLSVAADGDNYDDTEFGYSPLLDENRDKDLLDILPDYLTEEIAFPRCHASKFYMKVVDCMTKKVVIEE</sequence>
<evidence type="ECO:0000313" key="1">
    <source>
        <dbReference type="EMBL" id="KAF2464479.1"/>
    </source>
</evidence>
<gene>
    <name evidence="1" type="ORF">BDR25DRAFT_242357</name>
</gene>
<dbReference type="EMBL" id="MU003536">
    <property type="protein sequence ID" value="KAF2464479.1"/>
    <property type="molecule type" value="Genomic_DNA"/>
</dbReference>
<dbReference type="Proteomes" id="UP000799755">
    <property type="component" value="Unassembled WGS sequence"/>
</dbReference>
<name>A0ACB6QBX6_9PLEO</name>
<organism evidence="1 2">
    <name type="scientific">Lindgomyces ingoldianus</name>
    <dbReference type="NCBI Taxonomy" id="673940"/>
    <lineage>
        <taxon>Eukaryota</taxon>
        <taxon>Fungi</taxon>
        <taxon>Dikarya</taxon>
        <taxon>Ascomycota</taxon>
        <taxon>Pezizomycotina</taxon>
        <taxon>Dothideomycetes</taxon>
        <taxon>Pleosporomycetidae</taxon>
        <taxon>Pleosporales</taxon>
        <taxon>Lindgomycetaceae</taxon>
        <taxon>Lindgomyces</taxon>
    </lineage>
</organism>
<comment type="caution">
    <text evidence="1">The sequence shown here is derived from an EMBL/GenBank/DDBJ whole genome shotgun (WGS) entry which is preliminary data.</text>
</comment>
<reference evidence="1" key="1">
    <citation type="journal article" date="2020" name="Stud. Mycol.">
        <title>101 Dothideomycetes genomes: a test case for predicting lifestyles and emergence of pathogens.</title>
        <authorList>
            <person name="Haridas S."/>
            <person name="Albert R."/>
            <person name="Binder M."/>
            <person name="Bloem J."/>
            <person name="Labutti K."/>
            <person name="Salamov A."/>
            <person name="Andreopoulos B."/>
            <person name="Baker S."/>
            <person name="Barry K."/>
            <person name="Bills G."/>
            <person name="Bluhm B."/>
            <person name="Cannon C."/>
            <person name="Castanera R."/>
            <person name="Culley D."/>
            <person name="Daum C."/>
            <person name="Ezra D."/>
            <person name="Gonzalez J."/>
            <person name="Henrissat B."/>
            <person name="Kuo A."/>
            <person name="Liang C."/>
            <person name="Lipzen A."/>
            <person name="Lutzoni F."/>
            <person name="Magnuson J."/>
            <person name="Mondo S."/>
            <person name="Nolan M."/>
            <person name="Ohm R."/>
            <person name="Pangilinan J."/>
            <person name="Park H.-J."/>
            <person name="Ramirez L."/>
            <person name="Alfaro M."/>
            <person name="Sun H."/>
            <person name="Tritt A."/>
            <person name="Yoshinaga Y."/>
            <person name="Zwiers L.-H."/>
            <person name="Turgeon B."/>
            <person name="Goodwin S."/>
            <person name="Spatafora J."/>
            <person name="Crous P."/>
            <person name="Grigoriev I."/>
        </authorList>
    </citation>
    <scope>NUCLEOTIDE SEQUENCE</scope>
    <source>
        <strain evidence="1">ATCC 200398</strain>
    </source>
</reference>
<protein>
    <submittedName>
        <fullName evidence="1">Uncharacterized protein</fullName>
    </submittedName>
</protein>
<keyword evidence="2" id="KW-1185">Reference proteome</keyword>